<evidence type="ECO:0000256" key="3">
    <source>
        <dbReference type="SAM" id="Coils"/>
    </source>
</evidence>
<dbReference type="PANTHER" id="PTHR32347:SF14">
    <property type="entry name" value="EFFLUX SYSTEM COMPONENT YKNX-RELATED"/>
    <property type="match status" value="1"/>
</dbReference>
<comment type="subcellular location">
    <subcellularLocation>
        <location evidence="1">Cell envelope</location>
    </subcellularLocation>
</comment>
<feature type="coiled-coil region" evidence="3">
    <location>
        <begin position="256"/>
        <end position="290"/>
    </location>
</feature>
<feature type="compositionally biased region" description="Pro residues" evidence="4">
    <location>
        <begin position="25"/>
        <end position="39"/>
    </location>
</feature>
<sequence>MNSTPSNSPSPRRFRVVPPQENRPSTPPPTTQESTPPPDQKPKENTQPKNKNFPTHWLIIGTILVGVGAVSQIRTNPSLAVDGLVEFNPDAYREVTMEISGKITELFVKHESPIEAGMPIAQIESEALEQETQDLQLRALDHQVNLENARSQIIFAQERLRQTQDNLEQVRSRVNQLQQEYNSLNSSSPPPEIQGYKIQIQNLQAQLESQRKDIEVHEELAEEGVVSRRNVQKLRDEASMIQARMGEPQAAIGSITRRIRTELEAKQDELTRLQSAYNTANQEYIEAQRLAQSRVPVQQQIEEQIQTKRQKQAEHSLLKAPISGLVIAPNWYQIQGKVLRSGDPVLALADREQLIVKMQVKQEDIHWVQPGAKVSLSPNEFGAEILEVTVDEKWEIYTKDEQLNRSTVPVIARITDPQRRLNPNSQVFATIHSGQSVPLYKVAKGEICSKFKVRKYMPNFCR</sequence>
<dbReference type="InterPro" id="IPR050465">
    <property type="entry name" value="UPF0194_transport"/>
</dbReference>
<evidence type="ECO:0000256" key="1">
    <source>
        <dbReference type="ARBA" id="ARBA00004196"/>
    </source>
</evidence>
<organism evidence="5 6">
    <name type="scientific">Spirulina subsalsa FACHB-351</name>
    <dbReference type="NCBI Taxonomy" id="234711"/>
    <lineage>
        <taxon>Bacteria</taxon>
        <taxon>Bacillati</taxon>
        <taxon>Cyanobacteriota</taxon>
        <taxon>Cyanophyceae</taxon>
        <taxon>Spirulinales</taxon>
        <taxon>Spirulinaceae</taxon>
        <taxon>Spirulina</taxon>
    </lineage>
</organism>
<dbReference type="RefSeq" id="WP_265266548.1">
    <property type="nucleotide sequence ID" value="NZ_JAIHOM010000155.1"/>
</dbReference>
<evidence type="ECO:0000256" key="2">
    <source>
        <dbReference type="ARBA" id="ARBA00023054"/>
    </source>
</evidence>
<feature type="coiled-coil region" evidence="3">
    <location>
        <begin position="146"/>
        <end position="220"/>
    </location>
</feature>
<evidence type="ECO:0000256" key="4">
    <source>
        <dbReference type="SAM" id="MobiDB-lite"/>
    </source>
</evidence>
<evidence type="ECO:0000313" key="5">
    <source>
        <dbReference type="EMBL" id="MCW6038628.1"/>
    </source>
</evidence>
<feature type="region of interest" description="Disordered" evidence="4">
    <location>
        <begin position="1"/>
        <end position="52"/>
    </location>
</feature>
<dbReference type="Proteomes" id="UP001526426">
    <property type="component" value="Unassembled WGS sequence"/>
</dbReference>
<dbReference type="EMBL" id="JAIHOM010000155">
    <property type="protein sequence ID" value="MCW6038628.1"/>
    <property type="molecule type" value="Genomic_DNA"/>
</dbReference>
<gene>
    <name evidence="5" type="ORF">K4A83_20470</name>
</gene>
<dbReference type="Gene3D" id="2.40.30.170">
    <property type="match status" value="1"/>
</dbReference>
<accession>A0ABT3LAV3</accession>
<keyword evidence="6" id="KW-1185">Reference proteome</keyword>
<comment type="caution">
    <text evidence="5">The sequence shown here is derived from an EMBL/GenBank/DDBJ whole genome shotgun (WGS) entry which is preliminary data.</text>
</comment>
<evidence type="ECO:0000313" key="6">
    <source>
        <dbReference type="Proteomes" id="UP001526426"/>
    </source>
</evidence>
<protein>
    <submittedName>
        <fullName evidence="5">Efflux RND transporter periplasmic adaptor subunit</fullName>
    </submittedName>
</protein>
<proteinExistence type="predicted"/>
<keyword evidence="2 3" id="KW-0175">Coiled coil</keyword>
<reference evidence="5 6" key="1">
    <citation type="submission" date="2021-08" db="EMBL/GenBank/DDBJ databases">
        <title>Draft genome sequence of Spirulina subsalsa with high tolerance to salinity and hype-accumulation of phycocyanin.</title>
        <authorList>
            <person name="Pei H."/>
            <person name="Jiang L."/>
        </authorList>
    </citation>
    <scope>NUCLEOTIDE SEQUENCE [LARGE SCALE GENOMIC DNA]</scope>
    <source>
        <strain evidence="5 6">FACHB-351</strain>
    </source>
</reference>
<dbReference type="PANTHER" id="PTHR32347">
    <property type="entry name" value="EFFLUX SYSTEM COMPONENT YKNX-RELATED"/>
    <property type="match status" value="1"/>
</dbReference>
<name>A0ABT3LAV3_9CYAN</name>
<feature type="compositionally biased region" description="Low complexity" evidence="4">
    <location>
        <begin position="1"/>
        <end position="19"/>
    </location>
</feature>